<reference evidence="3 4" key="1">
    <citation type="submission" date="2016-10" db="EMBL/GenBank/DDBJ databases">
        <authorList>
            <person name="de Groot N.N."/>
        </authorList>
    </citation>
    <scope>NUCLEOTIDE SEQUENCE [LARGE SCALE GENOMIC DNA]</scope>
    <source>
        <strain evidence="3 4">CGMCC 1.5012</strain>
    </source>
</reference>
<gene>
    <name evidence="3" type="ORF">SAMN05192585_11233</name>
</gene>
<feature type="compositionally biased region" description="Basic residues" evidence="1">
    <location>
        <begin position="189"/>
        <end position="198"/>
    </location>
</feature>
<dbReference type="InterPro" id="IPR056906">
    <property type="entry name" value="ORF2/G2P_dom"/>
</dbReference>
<organism evidence="3 4">
    <name type="scientific">Acetanaerobacterium elongatum</name>
    <dbReference type="NCBI Taxonomy" id="258515"/>
    <lineage>
        <taxon>Bacteria</taxon>
        <taxon>Bacillati</taxon>
        <taxon>Bacillota</taxon>
        <taxon>Clostridia</taxon>
        <taxon>Eubacteriales</taxon>
        <taxon>Oscillospiraceae</taxon>
        <taxon>Acetanaerobacterium</taxon>
    </lineage>
</organism>
<dbReference type="STRING" id="258515.SAMN05192585_11233"/>
<sequence>MKGKEKDVPFIEKKIVSGNLVEIEQYFAPHIGKQLVRSPNQSPTPEKQEELNTVHARKKLVRLINTNFSHKNKDLFATFCHQKEVTEQEAKKEIEKLIRAVRKYRREHGLPELKYILITEHQGKWHHHLILNNMPIEDLFELWEHGRTQVSILDDCYSYKDLAVYLTTDEKSSRKKNATPQEQDNAKEPRRKHAKRWSCSRNLEKPKEFPPKIISKVSCGDPKAPKGYRLLPDWVKGCDSAGNPYMAYSYVIETPRAGNNKKKRRC</sequence>
<protein>
    <recommendedName>
        <fullName evidence="2">Replication-associated protein ORF2/G2P domain-containing protein</fullName>
    </recommendedName>
</protein>
<accession>A0A1G9YYU4</accession>
<evidence type="ECO:0000256" key="1">
    <source>
        <dbReference type="SAM" id="MobiDB-lite"/>
    </source>
</evidence>
<keyword evidence="4" id="KW-1185">Reference proteome</keyword>
<dbReference type="Proteomes" id="UP000199182">
    <property type="component" value="Unassembled WGS sequence"/>
</dbReference>
<feature type="region of interest" description="Disordered" evidence="1">
    <location>
        <begin position="170"/>
        <end position="201"/>
    </location>
</feature>
<proteinExistence type="predicted"/>
<name>A0A1G9YYU4_9FIRM</name>
<dbReference type="Pfam" id="PF23343">
    <property type="entry name" value="REP_ORF2-G2P"/>
    <property type="match status" value="1"/>
</dbReference>
<feature type="domain" description="Replication-associated protein ORF2/G2P" evidence="2">
    <location>
        <begin position="76"/>
        <end position="167"/>
    </location>
</feature>
<evidence type="ECO:0000259" key="2">
    <source>
        <dbReference type="Pfam" id="PF23343"/>
    </source>
</evidence>
<evidence type="ECO:0000313" key="4">
    <source>
        <dbReference type="Proteomes" id="UP000199182"/>
    </source>
</evidence>
<dbReference type="AlphaFoldDB" id="A0A1G9YYU4"/>
<dbReference type="EMBL" id="FNID01000012">
    <property type="protein sequence ID" value="SDN14339.1"/>
    <property type="molecule type" value="Genomic_DNA"/>
</dbReference>
<evidence type="ECO:0000313" key="3">
    <source>
        <dbReference type="EMBL" id="SDN14339.1"/>
    </source>
</evidence>